<dbReference type="InterPro" id="IPR012337">
    <property type="entry name" value="RNaseH-like_sf"/>
</dbReference>
<sequence length="955" mass="108267">MCVDFTDLNKACPKDSFPLPRIDQLVDATARHETLSFMDAYSGYNQIKMHMPDEEKTAFTTDQGLYYYTVMPFGLKNARATYQRLVNKMFARQIGKTMEVYVDDKLTKSVTADKHADDLRETFEVLTRYRMKLNPAKCVFGVPSGRFLGYQVHQRGIEVNPDKIQALAKMVSPKTLKDVQKLTGCLASLNRFIAKSTDQCLPFFKALKKGKGVEWNEDREKDFQALKEYLGRAPLLSKPITGEILYMYLFVSEATTSSVLVRQEEGVQKPIYYTSKALLPAETRYSPTEKMALALITAVRKLRPYFQAHKIGVYTNWPLKLILQKPEVSSRLTMWAIELSEFDVEYLPRTAIKGQAVADFVAEFTEPNMEVARMIVEQTTKTFRWQLRVDGSSNTHGSGTGVVVSTPKGDSVKCALRFDFKATNNQAEYETLIAGLRVCTVLGADEVEILSDSQVIVNQVLDEYQARDENMIAYLKLAKELLGRFKEYRIIQIPREENEQADALAKLASTTINIWPRTIPMIHLLQPSIVKQMEAGAVFGETNSWITPIKKYIINDKLPSDPLEAKRLKYRATRYSLLNGELYKRGYSRALQRCVGPEEAEGILRSIHSGDCGNHAGGAILAHKTLRQGFYWPTLFADAKRIEARCEACQKIANNIHQPPELLQSITSPWPFAMWGIDLIGPMPTALGEAKHAIVAVDYFTKWVEAKSLVHITEENTTSFVKKNILYRFGIPNTIITDNGTQFDGKKFRELCDKYGINNYYATPAHPQTNGQTEAVKKIIKHNLKAKLAVKKGNWAEKLPQVLWVYRTTEKSSMGETPCSMAFGAEAVIPVETSFSSPRVQLFQPELNINMLKYGLDELEEKRERAQIRNTAYQQRAARYYNSHVRERRFALGDLVLKRVNPGTRDKAAGSLADKWEGPYQITGIAGHGAYRITREGFGELPRPCNAQYLKIYYP</sequence>
<dbReference type="SUPFAM" id="SSF53098">
    <property type="entry name" value="Ribonuclease H-like"/>
    <property type="match status" value="2"/>
</dbReference>
<organism evidence="4 5">
    <name type="scientific">Acer saccharum</name>
    <name type="common">Sugar maple</name>
    <dbReference type="NCBI Taxonomy" id="4024"/>
    <lineage>
        <taxon>Eukaryota</taxon>
        <taxon>Viridiplantae</taxon>
        <taxon>Streptophyta</taxon>
        <taxon>Embryophyta</taxon>
        <taxon>Tracheophyta</taxon>
        <taxon>Spermatophyta</taxon>
        <taxon>Magnoliopsida</taxon>
        <taxon>eudicotyledons</taxon>
        <taxon>Gunneridae</taxon>
        <taxon>Pentapetalae</taxon>
        <taxon>rosids</taxon>
        <taxon>malvids</taxon>
        <taxon>Sapindales</taxon>
        <taxon>Sapindaceae</taxon>
        <taxon>Hippocastanoideae</taxon>
        <taxon>Acereae</taxon>
        <taxon>Acer</taxon>
    </lineage>
</organism>
<dbReference type="Gene3D" id="3.10.20.370">
    <property type="match status" value="1"/>
</dbReference>
<dbReference type="InterPro" id="IPR036397">
    <property type="entry name" value="RNaseH_sf"/>
</dbReference>
<dbReference type="Gene3D" id="1.10.340.70">
    <property type="match status" value="1"/>
</dbReference>
<dbReference type="CDD" id="cd01647">
    <property type="entry name" value="RT_LTR"/>
    <property type="match status" value="1"/>
</dbReference>
<feature type="domain" description="Integrase catalytic" evidence="3">
    <location>
        <begin position="665"/>
        <end position="826"/>
    </location>
</feature>
<accession>A0AA39VHR4</accession>
<dbReference type="InterPro" id="IPR041588">
    <property type="entry name" value="Integrase_H2C2"/>
</dbReference>
<feature type="coiled-coil region" evidence="1">
    <location>
        <begin position="849"/>
        <end position="876"/>
    </location>
</feature>
<dbReference type="GO" id="GO:0015074">
    <property type="term" value="P:DNA integration"/>
    <property type="evidence" value="ECO:0007669"/>
    <property type="project" value="InterPro"/>
</dbReference>
<evidence type="ECO:0000256" key="1">
    <source>
        <dbReference type="SAM" id="Coils"/>
    </source>
</evidence>
<dbReference type="PROSITE" id="PS50879">
    <property type="entry name" value="RNASE_H_1"/>
    <property type="match status" value="1"/>
</dbReference>
<feature type="domain" description="RNase H type-1" evidence="2">
    <location>
        <begin position="381"/>
        <end position="510"/>
    </location>
</feature>
<evidence type="ECO:0000259" key="2">
    <source>
        <dbReference type="PROSITE" id="PS50879"/>
    </source>
</evidence>
<dbReference type="InterPro" id="IPR002156">
    <property type="entry name" value="RNaseH_domain"/>
</dbReference>
<dbReference type="Pfam" id="PF17921">
    <property type="entry name" value="Integrase_H2C2"/>
    <property type="match status" value="1"/>
</dbReference>
<dbReference type="InterPro" id="IPR041577">
    <property type="entry name" value="RT_RNaseH_2"/>
</dbReference>
<evidence type="ECO:0000313" key="4">
    <source>
        <dbReference type="EMBL" id="KAK0580900.1"/>
    </source>
</evidence>
<dbReference type="Gene3D" id="3.30.420.10">
    <property type="entry name" value="Ribonuclease H-like superfamily/Ribonuclease H"/>
    <property type="match status" value="2"/>
</dbReference>
<dbReference type="Pfam" id="PF00665">
    <property type="entry name" value="rve"/>
    <property type="match status" value="1"/>
</dbReference>
<dbReference type="CDD" id="cd09279">
    <property type="entry name" value="RNase_HI_like"/>
    <property type="match status" value="1"/>
</dbReference>
<dbReference type="Gene3D" id="3.30.70.270">
    <property type="match status" value="2"/>
</dbReference>
<gene>
    <name evidence="4" type="ORF">LWI29_007602</name>
</gene>
<dbReference type="InterPro" id="IPR001584">
    <property type="entry name" value="Integrase_cat-core"/>
</dbReference>
<dbReference type="InterPro" id="IPR043128">
    <property type="entry name" value="Rev_trsase/Diguanyl_cyclase"/>
</dbReference>
<dbReference type="PROSITE" id="PS50994">
    <property type="entry name" value="INTEGRASE"/>
    <property type="match status" value="1"/>
</dbReference>
<dbReference type="EMBL" id="JAUESC010000384">
    <property type="protein sequence ID" value="KAK0580900.1"/>
    <property type="molecule type" value="Genomic_DNA"/>
</dbReference>
<dbReference type="InterPro" id="IPR000477">
    <property type="entry name" value="RT_dom"/>
</dbReference>
<dbReference type="Proteomes" id="UP001168877">
    <property type="component" value="Unassembled WGS sequence"/>
</dbReference>
<dbReference type="PANTHER" id="PTHR48475">
    <property type="entry name" value="RIBONUCLEASE H"/>
    <property type="match status" value="1"/>
</dbReference>
<name>A0AA39VHR4_ACESA</name>
<dbReference type="Pfam" id="PF00078">
    <property type="entry name" value="RVT_1"/>
    <property type="match status" value="1"/>
</dbReference>
<dbReference type="SUPFAM" id="SSF56672">
    <property type="entry name" value="DNA/RNA polymerases"/>
    <property type="match status" value="1"/>
</dbReference>
<comment type="caution">
    <text evidence="4">The sequence shown here is derived from an EMBL/GenBank/DDBJ whole genome shotgun (WGS) entry which is preliminary data.</text>
</comment>
<dbReference type="PANTHER" id="PTHR48475:SF2">
    <property type="entry name" value="RIBONUCLEASE H"/>
    <property type="match status" value="1"/>
</dbReference>
<reference evidence="4" key="2">
    <citation type="submission" date="2023-06" db="EMBL/GenBank/DDBJ databases">
        <authorList>
            <person name="Swenson N.G."/>
            <person name="Wegrzyn J.L."/>
            <person name="Mcevoy S.L."/>
        </authorList>
    </citation>
    <scope>NUCLEOTIDE SEQUENCE</scope>
    <source>
        <strain evidence="4">NS2018</strain>
        <tissue evidence="4">Leaf</tissue>
    </source>
</reference>
<dbReference type="GO" id="GO:0004523">
    <property type="term" value="F:RNA-DNA hybrid ribonuclease activity"/>
    <property type="evidence" value="ECO:0007669"/>
    <property type="project" value="InterPro"/>
</dbReference>
<dbReference type="InterPro" id="IPR043502">
    <property type="entry name" value="DNA/RNA_pol_sf"/>
</dbReference>
<dbReference type="Pfam" id="PF13456">
    <property type="entry name" value="RVT_3"/>
    <property type="match status" value="1"/>
</dbReference>
<evidence type="ECO:0000313" key="5">
    <source>
        <dbReference type="Proteomes" id="UP001168877"/>
    </source>
</evidence>
<keyword evidence="5" id="KW-1185">Reference proteome</keyword>
<proteinExistence type="predicted"/>
<keyword evidence="1" id="KW-0175">Coiled coil</keyword>
<dbReference type="Pfam" id="PF17919">
    <property type="entry name" value="RT_RNaseH_2"/>
    <property type="match status" value="1"/>
</dbReference>
<dbReference type="AlphaFoldDB" id="A0AA39VHR4"/>
<dbReference type="Gene3D" id="3.10.10.10">
    <property type="entry name" value="HIV Type 1 Reverse Transcriptase, subunit A, domain 1"/>
    <property type="match status" value="1"/>
</dbReference>
<dbReference type="GO" id="GO:0003676">
    <property type="term" value="F:nucleic acid binding"/>
    <property type="evidence" value="ECO:0007669"/>
    <property type="project" value="InterPro"/>
</dbReference>
<reference evidence="4" key="1">
    <citation type="journal article" date="2022" name="Plant J.">
        <title>Strategies of tolerance reflected in two North American maple genomes.</title>
        <authorList>
            <person name="McEvoy S.L."/>
            <person name="Sezen U.U."/>
            <person name="Trouern-Trend A."/>
            <person name="McMahon S.M."/>
            <person name="Schaberg P.G."/>
            <person name="Yang J."/>
            <person name="Wegrzyn J.L."/>
            <person name="Swenson N.G."/>
        </authorList>
    </citation>
    <scope>NUCLEOTIDE SEQUENCE</scope>
    <source>
        <strain evidence="4">NS2018</strain>
    </source>
</reference>
<evidence type="ECO:0000259" key="3">
    <source>
        <dbReference type="PROSITE" id="PS50994"/>
    </source>
</evidence>
<protein>
    <submittedName>
        <fullName evidence="4">Uncharacterized protein</fullName>
    </submittedName>
</protein>